<dbReference type="PANTHER" id="PTHR44051">
    <property type="entry name" value="GLUTATHIONE S-TRANSFERASE-RELATED"/>
    <property type="match status" value="1"/>
</dbReference>
<keyword evidence="6" id="KW-1185">Reference proteome</keyword>
<dbReference type="InterPro" id="IPR004045">
    <property type="entry name" value="Glutathione_S-Trfase_N"/>
</dbReference>
<dbReference type="SFLD" id="SFLDG01150">
    <property type="entry name" value="Main.1:_Beta-like"/>
    <property type="match status" value="1"/>
</dbReference>
<dbReference type="SFLD" id="SFLDG00358">
    <property type="entry name" value="Main_(cytGST)"/>
    <property type="match status" value="1"/>
</dbReference>
<dbReference type="SFLD" id="SFLDS00019">
    <property type="entry name" value="Glutathione_Transferase_(cytos"/>
    <property type="match status" value="1"/>
</dbReference>
<dbReference type="AlphaFoldDB" id="A0A6I6INV4"/>
<dbReference type="RefSeq" id="WP_157706417.1">
    <property type="nucleotide sequence ID" value="NZ_CP034348.1"/>
</dbReference>
<dbReference type="InterPro" id="IPR010987">
    <property type="entry name" value="Glutathione-S-Trfase_C-like"/>
</dbReference>
<protein>
    <submittedName>
        <fullName evidence="5">Glutathione S-transferase family protein</fullName>
    </submittedName>
</protein>
<evidence type="ECO:0000259" key="3">
    <source>
        <dbReference type="PROSITE" id="PS50404"/>
    </source>
</evidence>
<comment type="similarity">
    <text evidence="1">Belongs to the GST superfamily.</text>
</comment>
<dbReference type="Gene3D" id="3.40.30.10">
    <property type="entry name" value="Glutaredoxin"/>
    <property type="match status" value="1"/>
</dbReference>
<dbReference type="GO" id="GO:0016740">
    <property type="term" value="F:transferase activity"/>
    <property type="evidence" value="ECO:0007669"/>
    <property type="project" value="UniProtKB-KW"/>
</dbReference>
<dbReference type="CDD" id="cd03047">
    <property type="entry name" value="GST_N_2"/>
    <property type="match status" value="1"/>
</dbReference>
<name>A0A6I6INV4_9RHOB</name>
<dbReference type="PROSITE" id="PS50404">
    <property type="entry name" value="GST_NTER"/>
    <property type="match status" value="1"/>
</dbReference>
<proteinExistence type="inferred from homology"/>
<sequence>MLTVYGRATSSNVQLVMWAVAELGLSCERLDYGHLHGGLDSPEFGALNPHRKIPVLRDGDLVVWESAAILRYLAARYGDGGDFWPSDPARRARVDMWAEWGKNELCNGFTVPIFWSRVRTAAAERDEEALSRAVAQFDAYMGHLAGQLSDAPFICGEQLTAADIVVGHLLFRWFTIDVPRAANPVVEAYYARLAERPAYRAHVMVPFDVLRAEGA</sequence>
<dbReference type="Proteomes" id="UP000428330">
    <property type="component" value="Chromosome"/>
</dbReference>
<dbReference type="InterPro" id="IPR036282">
    <property type="entry name" value="Glutathione-S-Trfase_C_sf"/>
</dbReference>
<dbReference type="SUPFAM" id="SSF52833">
    <property type="entry name" value="Thioredoxin-like"/>
    <property type="match status" value="1"/>
</dbReference>
<reference evidence="6" key="1">
    <citation type="submission" date="2018-12" db="EMBL/GenBank/DDBJ databases">
        <title>Complete genome sequence of Roseovarius sp. MME-070.</title>
        <authorList>
            <person name="Nam Y.-D."/>
            <person name="Kang J."/>
            <person name="Chung W.-H."/>
            <person name="Park Y.S."/>
        </authorList>
    </citation>
    <scope>NUCLEOTIDE SEQUENCE [LARGE SCALE GENOMIC DNA]</scope>
    <source>
        <strain evidence="6">MME-070</strain>
    </source>
</reference>
<evidence type="ECO:0000259" key="4">
    <source>
        <dbReference type="PROSITE" id="PS50405"/>
    </source>
</evidence>
<evidence type="ECO:0000256" key="2">
    <source>
        <dbReference type="ARBA" id="ARBA00022679"/>
    </source>
</evidence>
<dbReference type="SUPFAM" id="SSF47616">
    <property type="entry name" value="GST C-terminal domain-like"/>
    <property type="match status" value="1"/>
</dbReference>
<dbReference type="OrthoDB" id="9810080at2"/>
<organism evidence="5 6">
    <name type="scientific">Roseovarius faecimaris</name>
    <dbReference type="NCBI Taxonomy" id="2494550"/>
    <lineage>
        <taxon>Bacteria</taxon>
        <taxon>Pseudomonadati</taxon>
        <taxon>Pseudomonadota</taxon>
        <taxon>Alphaproteobacteria</taxon>
        <taxon>Rhodobacterales</taxon>
        <taxon>Roseobacteraceae</taxon>
        <taxon>Roseovarius</taxon>
    </lineage>
</organism>
<feature type="domain" description="GST N-terminal" evidence="3">
    <location>
        <begin position="1"/>
        <end position="81"/>
    </location>
</feature>
<dbReference type="FunFam" id="3.40.30.10:FF:000039">
    <property type="entry name" value="Glutathione S-transferase domain"/>
    <property type="match status" value="1"/>
</dbReference>
<keyword evidence="2 5" id="KW-0808">Transferase</keyword>
<gene>
    <name evidence="5" type="ORF">EI983_05620</name>
</gene>
<dbReference type="EMBL" id="CP034348">
    <property type="protein sequence ID" value="QGX97784.1"/>
    <property type="molecule type" value="Genomic_DNA"/>
</dbReference>
<evidence type="ECO:0000313" key="6">
    <source>
        <dbReference type="Proteomes" id="UP000428330"/>
    </source>
</evidence>
<dbReference type="KEGG" id="rom:EI983_05620"/>
<accession>A0A6I6INV4</accession>
<dbReference type="InterPro" id="IPR040079">
    <property type="entry name" value="Glutathione_S-Trfase"/>
</dbReference>
<dbReference type="Gene3D" id="1.20.1050.10">
    <property type="match status" value="1"/>
</dbReference>
<dbReference type="Pfam" id="PF02798">
    <property type="entry name" value="GST_N"/>
    <property type="match status" value="1"/>
</dbReference>
<dbReference type="PANTHER" id="PTHR44051:SF19">
    <property type="entry name" value="DISULFIDE-BOND OXIDOREDUCTASE YFCG"/>
    <property type="match status" value="1"/>
</dbReference>
<dbReference type="InterPro" id="IPR036249">
    <property type="entry name" value="Thioredoxin-like_sf"/>
</dbReference>
<evidence type="ECO:0000256" key="1">
    <source>
        <dbReference type="ARBA" id="ARBA00007409"/>
    </source>
</evidence>
<evidence type="ECO:0000313" key="5">
    <source>
        <dbReference type="EMBL" id="QGX97784.1"/>
    </source>
</evidence>
<dbReference type="Pfam" id="PF13410">
    <property type="entry name" value="GST_C_2"/>
    <property type="match status" value="1"/>
</dbReference>
<dbReference type="PROSITE" id="PS50405">
    <property type="entry name" value="GST_CTER"/>
    <property type="match status" value="1"/>
</dbReference>
<feature type="domain" description="GST C-terminal" evidence="4">
    <location>
        <begin position="87"/>
        <end position="215"/>
    </location>
</feature>